<protein>
    <submittedName>
        <fullName evidence="2">Uncharacterized protein</fullName>
    </submittedName>
</protein>
<keyword evidence="1" id="KW-1133">Transmembrane helix</keyword>
<evidence type="ECO:0000256" key="1">
    <source>
        <dbReference type="SAM" id="Phobius"/>
    </source>
</evidence>
<keyword evidence="1" id="KW-0472">Membrane</keyword>
<accession>A0ABT3WLL3</accession>
<dbReference type="Proteomes" id="UP001165575">
    <property type="component" value="Unassembled WGS sequence"/>
</dbReference>
<dbReference type="EMBL" id="JANIDX010000004">
    <property type="protein sequence ID" value="MCX5619808.1"/>
    <property type="molecule type" value="Genomic_DNA"/>
</dbReference>
<proteinExistence type="predicted"/>
<dbReference type="RefSeq" id="WP_266137677.1">
    <property type="nucleotide sequence ID" value="NZ_JANIDX010000004.1"/>
</dbReference>
<comment type="caution">
    <text evidence="2">The sequence shown here is derived from an EMBL/GenBank/DDBJ whole genome shotgun (WGS) entry which is preliminary data.</text>
</comment>
<keyword evidence="3" id="KW-1185">Reference proteome</keyword>
<evidence type="ECO:0000313" key="2">
    <source>
        <dbReference type="EMBL" id="MCX5619808.1"/>
    </source>
</evidence>
<gene>
    <name evidence="2" type="ORF">NQF89_05135</name>
</gene>
<name>A0ABT3WLL3_9PROT</name>
<evidence type="ECO:0000313" key="3">
    <source>
        <dbReference type="Proteomes" id="UP001165575"/>
    </source>
</evidence>
<reference evidence="2 3" key="1">
    <citation type="submission" date="2022-07" db="EMBL/GenBank/DDBJ databases">
        <title>Bombella genomes.</title>
        <authorList>
            <person name="Harer L."/>
            <person name="Styblova S."/>
            <person name="Ehrmann M."/>
        </authorList>
    </citation>
    <scope>NUCLEOTIDE SEQUENCE [LARGE SCALE GENOMIC DNA]</scope>
    <source>
        <strain evidence="2 3">TMW 2.2556</strain>
    </source>
</reference>
<keyword evidence="1" id="KW-0812">Transmembrane</keyword>
<feature type="transmembrane region" description="Helical" evidence="1">
    <location>
        <begin position="7"/>
        <end position="27"/>
    </location>
</feature>
<organism evidence="2 3">
    <name type="scientific">Bombella pollinis</name>
    <dbReference type="NCBI Taxonomy" id="2967337"/>
    <lineage>
        <taxon>Bacteria</taxon>
        <taxon>Pseudomonadati</taxon>
        <taxon>Pseudomonadota</taxon>
        <taxon>Alphaproteobacteria</taxon>
        <taxon>Acetobacterales</taxon>
        <taxon>Acetobacteraceae</taxon>
        <taxon>Bombella</taxon>
    </lineage>
</organism>
<sequence>MKQNDEYLLMFAAIVIIPVVVIWYFAWPILRPWSLPTVVHGTVEQAQQQRSLTEDEVKAMNLWVQQYQTGWGIPGEVPPKNMPALAVYQMSSAEGRFVILSAWHFKHGDDVVGIQTQPGGAYRMRSFDRGTLHLPGLP</sequence>